<dbReference type="Proteomes" id="UP001234989">
    <property type="component" value="Chromosome 10"/>
</dbReference>
<evidence type="ECO:0000313" key="2">
    <source>
        <dbReference type="EMBL" id="WMV50276.1"/>
    </source>
</evidence>
<dbReference type="PANTHER" id="PTHR24559">
    <property type="entry name" value="TRANSPOSON TY3-I GAG-POL POLYPROTEIN"/>
    <property type="match status" value="1"/>
</dbReference>
<reference evidence="2" key="1">
    <citation type="submission" date="2023-08" db="EMBL/GenBank/DDBJ databases">
        <title>A de novo genome assembly of Solanum verrucosum Schlechtendal, a Mexican diploid species geographically isolated from the other diploid A-genome species in potato relatives.</title>
        <authorList>
            <person name="Hosaka K."/>
        </authorList>
    </citation>
    <scope>NUCLEOTIDE SEQUENCE</scope>
    <source>
        <tissue evidence="2">Young leaves</tissue>
    </source>
</reference>
<dbReference type="Pfam" id="PF00078">
    <property type="entry name" value="RVT_1"/>
    <property type="match status" value="1"/>
</dbReference>
<evidence type="ECO:0000313" key="3">
    <source>
        <dbReference type="Proteomes" id="UP001234989"/>
    </source>
</evidence>
<dbReference type="SUPFAM" id="SSF56672">
    <property type="entry name" value="DNA/RNA polymerases"/>
    <property type="match status" value="1"/>
</dbReference>
<dbReference type="InterPro" id="IPR000477">
    <property type="entry name" value="RT_dom"/>
</dbReference>
<dbReference type="InterPro" id="IPR043128">
    <property type="entry name" value="Rev_trsase/Diguanyl_cyclase"/>
</dbReference>
<gene>
    <name evidence="2" type="ORF">MTR67_043661</name>
</gene>
<dbReference type="InterPro" id="IPR053134">
    <property type="entry name" value="RNA-dir_DNA_polymerase"/>
</dbReference>
<feature type="non-terminal residue" evidence="2">
    <location>
        <position position="1"/>
    </location>
</feature>
<dbReference type="EMBL" id="CP133621">
    <property type="protein sequence ID" value="WMV50276.1"/>
    <property type="molecule type" value="Genomic_DNA"/>
</dbReference>
<accession>A0AAF0USE2</accession>
<dbReference type="PANTHER" id="PTHR24559:SF447">
    <property type="entry name" value="RNA-DIRECTED DNA POLYMERASE HOMOLOG"/>
    <property type="match status" value="1"/>
</dbReference>
<proteinExistence type="predicted"/>
<dbReference type="Gene3D" id="3.30.70.270">
    <property type="match status" value="2"/>
</dbReference>
<feature type="domain" description="Reverse transcriptase" evidence="1">
    <location>
        <begin position="53"/>
        <end position="148"/>
    </location>
</feature>
<evidence type="ECO:0000259" key="1">
    <source>
        <dbReference type="Pfam" id="PF00078"/>
    </source>
</evidence>
<sequence>DVKNESPSIESIYVVSEFREVFPTDLPGIPPDRDIDFCIDFEPGTRPISIPHYRMAPTELRELKAQIRNFLIKNNYPLPQIDDLFYQLQGASVFSKIYLRPGYHQLKIRHEDVPKTAFRTRYRHYEFLVMSFGLKNTPTTFISLMNVSMVGVMVDPQKIEAVKNWVWPSSMTEVRSFVGLATYYHRLACLSVSKGPLAKEIQTLKSKFMQLGISEKGGVLASLEVRATFIEEIYAYRDQRH</sequence>
<name>A0AAF0USE2_SOLVR</name>
<dbReference type="InterPro" id="IPR043502">
    <property type="entry name" value="DNA/RNA_pol_sf"/>
</dbReference>
<dbReference type="AlphaFoldDB" id="A0AAF0USE2"/>
<organism evidence="2 3">
    <name type="scientific">Solanum verrucosum</name>
    <dbReference type="NCBI Taxonomy" id="315347"/>
    <lineage>
        <taxon>Eukaryota</taxon>
        <taxon>Viridiplantae</taxon>
        <taxon>Streptophyta</taxon>
        <taxon>Embryophyta</taxon>
        <taxon>Tracheophyta</taxon>
        <taxon>Spermatophyta</taxon>
        <taxon>Magnoliopsida</taxon>
        <taxon>eudicotyledons</taxon>
        <taxon>Gunneridae</taxon>
        <taxon>Pentapetalae</taxon>
        <taxon>asterids</taxon>
        <taxon>lamiids</taxon>
        <taxon>Solanales</taxon>
        <taxon>Solanaceae</taxon>
        <taxon>Solanoideae</taxon>
        <taxon>Solaneae</taxon>
        <taxon>Solanum</taxon>
    </lineage>
</organism>
<dbReference type="Gene3D" id="3.10.10.10">
    <property type="entry name" value="HIV Type 1 Reverse Transcriptase, subunit A, domain 1"/>
    <property type="match status" value="1"/>
</dbReference>
<dbReference type="CDD" id="cd01647">
    <property type="entry name" value="RT_LTR"/>
    <property type="match status" value="1"/>
</dbReference>
<protein>
    <recommendedName>
        <fullName evidence="1">Reverse transcriptase domain-containing protein</fullName>
    </recommendedName>
</protein>
<keyword evidence="3" id="KW-1185">Reference proteome</keyword>